<dbReference type="WBParaSite" id="L893_g24358.t1">
    <property type="protein sequence ID" value="L893_g24358.t1"/>
    <property type="gene ID" value="L893_g24358"/>
</dbReference>
<organism evidence="8 9">
    <name type="scientific">Steinernema glaseri</name>
    <dbReference type="NCBI Taxonomy" id="37863"/>
    <lineage>
        <taxon>Eukaryota</taxon>
        <taxon>Metazoa</taxon>
        <taxon>Ecdysozoa</taxon>
        <taxon>Nematoda</taxon>
        <taxon>Chromadorea</taxon>
        <taxon>Rhabditida</taxon>
        <taxon>Tylenchina</taxon>
        <taxon>Panagrolaimomorpha</taxon>
        <taxon>Strongyloidoidea</taxon>
        <taxon>Steinernematidae</taxon>
        <taxon>Steinernema</taxon>
    </lineage>
</organism>
<dbReference type="InterPro" id="IPR008949">
    <property type="entry name" value="Isoprenoid_synthase_dom_sf"/>
</dbReference>
<evidence type="ECO:0000256" key="4">
    <source>
        <dbReference type="ARBA" id="ARBA00022842"/>
    </source>
</evidence>
<reference evidence="9" key="1">
    <citation type="submission" date="2016-11" db="UniProtKB">
        <authorList>
            <consortium name="WormBaseParasite"/>
        </authorList>
    </citation>
    <scope>IDENTIFICATION</scope>
</reference>
<dbReference type="PANTHER" id="PTHR11525">
    <property type="entry name" value="FARNESYL-PYROPHOSPHATE SYNTHETASE"/>
    <property type="match status" value="1"/>
</dbReference>
<dbReference type="InterPro" id="IPR039702">
    <property type="entry name" value="FPS1-like"/>
</dbReference>
<keyword evidence="8" id="KW-1185">Reference proteome</keyword>
<dbReference type="GO" id="GO:0046872">
    <property type="term" value="F:metal ion binding"/>
    <property type="evidence" value="ECO:0007669"/>
    <property type="project" value="UniProtKB-KW"/>
</dbReference>
<evidence type="ECO:0000256" key="2">
    <source>
        <dbReference type="ARBA" id="ARBA00022679"/>
    </source>
</evidence>
<comment type="pathway">
    <text evidence="5">Pheromone biosynthesis.</text>
</comment>
<comment type="similarity">
    <text evidence="7">Belongs to the FPP/GGPP synthase family.</text>
</comment>
<dbReference type="InterPro" id="IPR033749">
    <property type="entry name" value="Polyprenyl_synt_CS"/>
</dbReference>
<dbReference type="SUPFAM" id="SSF48576">
    <property type="entry name" value="Terpenoid synthases"/>
    <property type="match status" value="1"/>
</dbReference>
<dbReference type="Proteomes" id="UP000095287">
    <property type="component" value="Unplaced"/>
</dbReference>
<dbReference type="GO" id="GO:0042811">
    <property type="term" value="P:pheromone biosynthetic process"/>
    <property type="evidence" value="ECO:0007669"/>
    <property type="project" value="UniProtKB-ARBA"/>
</dbReference>
<evidence type="ECO:0000256" key="7">
    <source>
        <dbReference type="RuleBase" id="RU004466"/>
    </source>
</evidence>
<keyword evidence="4" id="KW-0460">Magnesium</keyword>
<dbReference type="Pfam" id="PF00348">
    <property type="entry name" value="polyprenyl_synt"/>
    <property type="match status" value="1"/>
</dbReference>
<dbReference type="AlphaFoldDB" id="A0A1I7ZAZ5"/>
<evidence type="ECO:0000313" key="9">
    <source>
        <dbReference type="WBParaSite" id="L893_g24358.t1"/>
    </source>
</evidence>
<dbReference type="GO" id="GO:0005737">
    <property type="term" value="C:cytoplasm"/>
    <property type="evidence" value="ECO:0007669"/>
    <property type="project" value="TreeGrafter"/>
</dbReference>
<dbReference type="CDD" id="cd00685">
    <property type="entry name" value="Trans_IPPS_HT"/>
    <property type="match status" value="1"/>
</dbReference>
<proteinExistence type="inferred from homology"/>
<dbReference type="InterPro" id="IPR000092">
    <property type="entry name" value="Polyprenyl_synt"/>
</dbReference>
<comment type="cofactor">
    <cofactor evidence="1">
        <name>Mg(2+)</name>
        <dbReference type="ChEBI" id="CHEBI:18420"/>
    </cofactor>
</comment>
<dbReference type="GO" id="GO:0004337">
    <property type="term" value="F:(2E,6E)-farnesyl diphosphate synthase activity"/>
    <property type="evidence" value="ECO:0007669"/>
    <property type="project" value="TreeGrafter"/>
</dbReference>
<evidence type="ECO:0000256" key="6">
    <source>
        <dbReference type="ARBA" id="ARBA00034546"/>
    </source>
</evidence>
<accession>A0A1I7ZAZ5</accession>
<dbReference type="SFLD" id="SFLDS00005">
    <property type="entry name" value="Isoprenoid_Synthase_Type_I"/>
    <property type="match status" value="1"/>
</dbReference>
<dbReference type="PROSITE" id="PS00723">
    <property type="entry name" value="POLYPRENYL_SYNTHASE_1"/>
    <property type="match status" value="1"/>
</dbReference>
<sequence>MATKAAVEHALVGMRRVLASRLTSGMHGVDAERARKRIENLVTETVMCGKKERSRLLVDTYMALEPEGDFEAAARLSTSMELMQSFFLVIDDVMDQSVTRRGKPCWYRRPGIGLGAINDGLLLDTAVDLSIRTAIPNHPNKDAILAALAVTKRKTVVGQLIDNSIEGLGDCNWSRYAQLVEHKTSHYSYFCPVELAMLLADVSADVAHVQKICYDIGYLFQSQDDYLDVFGDETVTGKVGTDLKEGKCTWVTCRALEKAPPEEKKILQENFGKSDDASVANLKTLVKHLRVDDDFQKFQTPFVMTLEDNIRKLPTVKLRGVLLSAVERIVNRKK</sequence>
<keyword evidence="3" id="KW-0479">Metal-binding</keyword>
<dbReference type="PANTHER" id="PTHR11525:SF0">
    <property type="entry name" value="FARNESYL PYROPHOSPHATE SYNTHASE"/>
    <property type="match status" value="1"/>
</dbReference>
<evidence type="ECO:0000256" key="3">
    <source>
        <dbReference type="ARBA" id="ARBA00022723"/>
    </source>
</evidence>
<dbReference type="GO" id="GO:0045337">
    <property type="term" value="P:farnesyl diphosphate biosynthetic process"/>
    <property type="evidence" value="ECO:0007669"/>
    <property type="project" value="TreeGrafter"/>
</dbReference>
<dbReference type="Gene3D" id="1.10.600.10">
    <property type="entry name" value="Farnesyl Diphosphate Synthase"/>
    <property type="match status" value="1"/>
</dbReference>
<protein>
    <recommendedName>
        <fullName evidence="6">Farnesyl pyrophosphate synthase</fullName>
    </recommendedName>
</protein>
<dbReference type="GO" id="GO:0004161">
    <property type="term" value="F:dimethylallyltranstransferase activity"/>
    <property type="evidence" value="ECO:0007669"/>
    <property type="project" value="TreeGrafter"/>
</dbReference>
<evidence type="ECO:0000256" key="1">
    <source>
        <dbReference type="ARBA" id="ARBA00001946"/>
    </source>
</evidence>
<evidence type="ECO:0000313" key="8">
    <source>
        <dbReference type="Proteomes" id="UP000095287"/>
    </source>
</evidence>
<evidence type="ECO:0000256" key="5">
    <source>
        <dbReference type="ARBA" id="ARBA00033740"/>
    </source>
</evidence>
<keyword evidence="2 7" id="KW-0808">Transferase</keyword>
<name>A0A1I7ZAZ5_9BILA</name>